<proteinExistence type="predicted"/>
<reference evidence="4 5" key="2">
    <citation type="journal article" date="2012" name="Open Biol.">
        <title>Characteristics of nucleosomes and linker DNA regions on the genome of the basidiomycete Mixia osmundae revealed by mono- and dinucleosome mapping.</title>
        <authorList>
            <person name="Nishida H."/>
            <person name="Kondo S."/>
            <person name="Matsumoto T."/>
            <person name="Suzuki Y."/>
            <person name="Yoshikawa H."/>
            <person name="Taylor T.D."/>
            <person name="Sugiyama J."/>
        </authorList>
    </citation>
    <scope>NUCLEOTIDE SEQUENCE [LARGE SCALE GENOMIC DNA]</scope>
    <source>
        <strain evidence="5">CBS 9802 / IAM 14324 / JCM 22182 / KY 12970</strain>
    </source>
</reference>
<dbReference type="HOGENOM" id="CLU_024293_0_1_1"/>
<dbReference type="CDD" id="cd16106">
    <property type="entry name" value="Ubl_Dsk2p_like"/>
    <property type="match status" value="1"/>
</dbReference>
<evidence type="ECO:0000259" key="2">
    <source>
        <dbReference type="PROSITE" id="PS50030"/>
    </source>
</evidence>
<feature type="domain" description="Ubiquitin-like" evidence="3">
    <location>
        <begin position="5"/>
        <end position="87"/>
    </location>
</feature>
<sequence length="344" mass="35817">MASEISITIRAPGDTKLPITIDAGATVLQLKQKIADELVKIDASKPCPPEQQRLIYSGKIMKDEESIQTYKVASGNTVHLVKSQPKAAPPPAAAQVPEMQAGQQVAGNPLAPLMNATHPGLGGFNPFSSMGINQNDPNMLQNMMQSPEMQNQLNAMLSRPEVVDQLIESSPELRQLGPQARQIMQSPMFRQMMTSPDAIRASMEMMRNGGPSAAGPGMFGGAAAPNTGAPPAAGSTGLAAPPSAQQLQDMMRMMAGGAGAEGGAAAGAANPFAALGANPFAGMGAFGSGAPAAPTDTRPPEERFEGQLRQLSEMGFHDAQRNIRALMATGGNVQAAIEYLFSAL</sequence>
<dbReference type="SMART" id="SM00213">
    <property type="entry name" value="UBQ"/>
    <property type="match status" value="1"/>
</dbReference>
<dbReference type="OrthoDB" id="267397at2759"/>
<feature type="domain" description="UBA" evidence="2">
    <location>
        <begin position="299"/>
        <end position="343"/>
    </location>
</feature>
<dbReference type="InterPro" id="IPR015496">
    <property type="entry name" value="Ubiquilin"/>
</dbReference>
<dbReference type="RefSeq" id="XP_014570765.1">
    <property type="nucleotide sequence ID" value="XM_014715279.1"/>
</dbReference>
<dbReference type="FunCoup" id="G7DZY2">
    <property type="interactions" value="341"/>
</dbReference>
<dbReference type="GO" id="GO:0006511">
    <property type="term" value="P:ubiquitin-dependent protein catabolic process"/>
    <property type="evidence" value="ECO:0007669"/>
    <property type="project" value="TreeGrafter"/>
</dbReference>
<dbReference type="Gene3D" id="3.10.20.90">
    <property type="entry name" value="Phosphatidylinositol 3-kinase Catalytic Subunit, Chain A, domain 1"/>
    <property type="match status" value="1"/>
</dbReference>
<evidence type="ECO:0000256" key="1">
    <source>
        <dbReference type="SAM" id="MobiDB-lite"/>
    </source>
</evidence>
<dbReference type="Pfam" id="PF00240">
    <property type="entry name" value="ubiquitin"/>
    <property type="match status" value="1"/>
</dbReference>
<dbReference type="Gene3D" id="1.10.8.10">
    <property type="entry name" value="DNA helicase RuvA subunit, C-terminal domain"/>
    <property type="match status" value="1"/>
</dbReference>
<evidence type="ECO:0000313" key="5">
    <source>
        <dbReference type="Proteomes" id="UP000009131"/>
    </source>
</evidence>
<reference evidence="4 5" key="1">
    <citation type="journal article" date="2011" name="J. Gen. Appl. Microbiol.">
        <title>Draft genome sequencing of the enigmatic basidiomycete Mixia osmundae.</title>
        <authorList>
            <person name="Nishida H."/>
            <person name="Nagatsuka Y."/>
            <person name="Sugiyama J."/>
        </authorList>
    </citation>
    <scope>NUCLEOTIDE SEQUENCE [LARGE SCALE GENOMIC DNA]</scope>
    <source>
        <strain evidence="5">CBS 9802 / IAM 14324 / JCM 22182 / KY 12970</strain>
    </source>
</reference>
<dbReference type="GO" id="GO:0031593">
    <property type="term" value="F:polyubiquitin modification-dependent protein binding"/>
    <property type="evidence" value="ECO:0007669"/>
    <property type="project" value="TreeGrafter"/>
</dbReference>
<organism evidence="4 5">
    <name type="scientific">Mixia osmundae (strain CBS 9802 / IAM 14324 / JCM 22182 / KY 12970)</name>
    <dbReference type="NCBI Taxonomy" id="764103"/>
    <lineage>
        <taxon>Eukaryota</taxon>
        <taxon>Fungi</taxon>
        <taxon>Dikarya</taxon>
        <taxon>Basidiomycota</taxon>
        <taxon>Pucciniomycotina</taxon>
        <taxon>Mixiomycetes</taxon>
        <taxon>Mixiales</taxon>
        <taxon>Mixiaceae</taxon>
        <taxon>Mixia</taxon>
    </lineage>
</organism>
<evidence type="ECO:0000313" key="4">
    <source>
        <dbReference type="EMBL" id="GAA96142.1"/>
    </source>
</evidence>
<dbReference type="PROSITE" id="PS50053">
    <property type="entry name" value="UBIQUITIN_2"/>
    <property type="match status" value="1"/>
</dbReference>
<gene>
    <name evidence="4" type="primary">Mo02803</name>
    <name evidence="4" type="ORF">E5Q_02803</name>
</gene>
<name>G7DZY2_MIXOS</name>
<dbReference type="EMBL" id="BABT02000076">
    <property type="protein sequence ID" value="GAA96142.1"/>
    <property type="molecule type" value="Genomic_DNA"/>
</dbReference>
<protein>
    <submittedName>
        <fullName evidence="4">Uncharacterized protein</fullName>
    </submittedName>
</protein>
<dbReference type="SMART" id="SM00727">
    <property type="entry name" value="STI1"/>
    <property type="match status" value="2"/>
</dbReference>
<dbReference type="PANTHER" id="PTHR10677">
    <property type="entry name" value="UBIQUILIN"/>
    <property type="match status" value="1"/>
</dbReference>
<dbReference type="Proteomes" id="UP000009131">
    <property type="component" value="Unassembled WGS sequence"/>
</dbReference>
<dbReference type="InterPro" id="IPR009060">
    <property type="entry name" value="UBA-like_sf"/>
</dbReference>
<accession>G7DZY2</accession>
<dbReference type="Pfam" id="PF23195">
    <property type="entry name" value="UBQLN1"/>
    <property type="match status" value="1"/>
</dbReference>
<dbReference type="Pfam" id="PF00627">
    <property type="entry name" value="UBA"/>
    <property type="match status" value="1"/>
</dbReference>
<dbReference type="SUPFAM" id="SSF46934">
    <property type="entry name" value="UBA-like"/>
    <property type="match status" value="1"/>
</dbReference>
<dbReference type="eggNOG" id="KOG0010">
    <property type="taxonomic scope" value="Eukaryota"/>
</dbReference>
<dbReference type="PROSITE" id="PS50030">
    <property type="entry name" value="UBA"/>
    <property type="match status" value="1"/>
</dbReference>
<keyword evidence="5" id="KW-1185">Reference proteome</keyword>
<dbReference type="InterPro" id="IPR015940">
    <property type="entry name" value="UBA"/>
</dbReference>
<dbReference type="PANTHER" id="PTHR10677:SF3">
    <property type="entry name" value="FI07626P-RELATED"/>
    <property type="match status" value="1"/>
</dbReference>
<feature type="region of interest" description="Disordered" evidence="1">
    <location>
        <begin position="209"/>
        <end position="241"/>
    </location>
</feature>
<dbReference type="STRING" id="764103.G7DZY2"/>
<dbReference type="InterPro" id="IPR029071">
    <property type="entry name" value="Ubiquitin-like_domsf"/>
</dbReference>
<dbReference type="InParanoid" id="G7DZY2"/>
<dbReference type="OMA" id="PGMDMFG"/>
<evidence type="ECO:0000259" key="3">
    <source>
        <dbReference type="PROSITE" id="PS50053"/>
    </source>
</evidence>
<dbReference type="GO" id="GO:0005829">
    <property type="term" value="C:cytosol"/>
    <property type="evidence" value="ECO:0007669"/>
    <property type="project" value="TreeGrafter"/>
</dbReference>
<dbReference type="AlphaFoldDB" id="G7DZY2"/>
<dbReference type="SMART" id="SM00165">
    <property type="entry name" value="UBA"/>
    <property type="match status" value="1"/>
</dbReference>
<dbReference type="InterPro" id="IPR000626">
    <property type="entry name" value="Ubiquitin-like_dom"/>
</dbReference>
<dbReference type="InterPro" id="IPR006636">
    <property type="entry name" value="STI1_HS-bd"/>
</dbReference>
<comment type="caution">
    <text evidence="4">The sequence shown here is derived from an EMBL/GenBank/DDBJ whole genome shotgun (WGS) entry which is preliminary data.</text>
</comment>
<dbReference type="CDD" id="cd14323">
    <property type="entry name" value="UBA_PLCs_like"/>
    <property type="match status" value="1"/>
</dbReference>
<dbReference type="SUPFAM" id="SSF54236">
    <property type="entry name" value="Ubiquitin-like"/>
    <property type="match status" value="1"/>
</dbReference>